<reference evidence="3 4" key="1">
    <citation type="submission" date="2016-03" db="EMBL/GenBank/DDBJ databases">
        <authorList>
            <person name="Ploux O."/>
        </authorList>
    </citation>
    <scope>NUCLEOTIDE SEQUENCE [LARGE SCALE GENOMIC DNA]</scope>
    <source>
        <strain evidence="3 4">UAMH 11012</strain>
    </source>
</reference>
<dbReference type="AlphaFoldDB" id="A0A1L7X5T6"/>
<keyword evidence="4" id="KW-1185">Reference proteome</keyword>
<dbReference type="PANTHER" id="PTHR35186">
    <property type="entry name" value="ANK_REP_REGION DOMAIN-CONTAINING PROTEIN"/>
    <property type="match status" value="1"/>
</dbReference>
<dbReference type="InterPro" id="IPR056002">
    <property type="entry name" value="DUF7580"/>
</dbReference>
<dbReference type="Proteomes" id="UP000184330">
    <property type="component" value="Unassembled WGS sequence"/>
</dbReference>
<name>A0A1L7X5T6_9HELO</name>
<dbReference type="STRING" id="576137.A0A1L7X5T6"/>
<dbReference type="PANTHER" id="PTHR35186:SF4">
    <property type="entry name" value="PRION-INHIBITION AND PROPAGATION HELO DOMAIN-CONTAINING PROTEIN"/>
    <property type="match status" value="1"/>
</dbReference>
<dbReference type="Pfam" id="PF24476">
    <property type="entry name" value="DUF7580"/>
    <property type="match status" value="1"/>
</dbReference>
<sequence length="558" mass="63500">MAELAALGLVLGVLPLIVSAIEDYENVCRPVRHYKNFALESVKVQQKLSVEKAIFIAECKLLLQATLSASLAGQMVADVKHAAWTDKELNDTLTEYMAGYEGHFSKVVEDIRKEVVEIETLCQAYGILDKEVTNKSQEKLHELESQRHLFVEISSQIRESIKLSTAHATLRRKEGVGSAKTCEYQTIQEASKELYEALSKACDCHDEHSLHVRLDTHRPLKASGIRFNLGLHSAEYESPTWIVIESMSKSISIEQKYSSRTSSAQFPASNPNLPNLFGTQNIQQRSIHVERVSRVRIQRSSGWQCPLWSEDIKFEATQNIESSPLDLSTHRKICHQLRQQVEEKISTSEDEKCLGFLESDSKYRHHLYFTPEQLSTPRSDPMSLSHLISPGVRQSPLGDLNLYEKFRLARQLSEAVLHYHPTPVMRRPWQSEDNSDRNSDEDAFSPRNPHLFALALLLFEIGYQTSIEDLHVQFRSSGSHSSNQRHYNLIRKVCKNFMSAKTGIPYKVIVYKCLNCDFGTGEDDLSSANLQRAFYEHVVCVLEQLEREQGEIYGAELS</sequence>
<organism evidence="3 4">
    <name type="scientific">Phialocephala subalpina</name>
    <dbReference type="NCBI Taxonomy" id="576137"/>
    <lineage>
        <taxon>Eukaryota</taxon>
        <taxon>Fungi</taxon>
        <taxon>Dikarya</taxon>
        <taxon>Ascomycota</taxon>
        <taxon>Pezizomycotina</taxon>
        <taxon>Leotiomycetes</taxon>
        <taxon>Helotiales</taxon>
        <taxon>Mollisiaceae</taxon>
        <taxon>Phialocephala</taxon>
        <taxon>Phialocephala fortinii species complex</taxon>
    </lineage>
</organism>
<evidence type="ECO:0000313" key="4">
    <source>
        <dbReference type="Proteomes" id="UP000184330"/>
    </source>
</evidence>
<feature type="domain" description="DUF7580" evidence="2">
    <location>
        <begin position="434"/>
        <end position="544"/>
    </location>
</feature>
<proteinExistence type="predicted"/>
<accession>A0A1L7X5T6</accession>
<evidence type="ECO:0000313" key="3">
    <source>
        <dbReference type="EMBL" id="CZR60382.1"/>
    </source>
</evidence>
<protein>
    <recommendedName>
        <fullName evidence="2">DUF7580 domain-containing protein</fullName>
    </recommendedName>
</protein>
<evidence type="ECO:0000259" key="2">
    <source>
        <dbReference type="Pfam" id="PF24476"/>
    </source>
</evidence>
<gene>
    <name evidence="3" type="ORF">PAC_10278</name>
</gene>
<feature type="signal peptide" evidence="1">
    <location>
        <begin position="1"/>
        <end position="20"/>
    </location>
</feature>
<keyword evidence="1" id="KW-0732">Signal</keyword>
<dbReference type="OrthoDB" id="5331891at2759"/>
<dbReference type="EMBL" id="FJOG01000016">
    <property type="protein sequence ID" value="CZR60382.1"/>
    <property type="molecule type" value="Genomic_DNA"/>
</dbReference>
<feature type="chain" id="PRO_5012453872" description="DUF7580 domain-containing protein" evidence="1">
    <location>
        <begin position="21"/>
        <end position="558"/>
    </location>
</feature>
<evidence type="ECO:0000256" key="1">
    <source>
        <dbReference type="SAM" id="SignalP"/>
    </source>
</evidence>